<sequence>MRAGWPAWGLLVSSIGAPLRPRVPSWSDLTSSSVLVSWMRPDSPPGEPPASAYELQRKDGLGKPWLSLYEGPAFATRDTGLRPQMTYQYRVRALSERGYSEFSESVALHCRAKGATDGVRRDVRDADDNADGVLDRAELRELIEQGLSGAGSTRSLDDELRNALRTVDRNVDGLLTAEEVESYREALGSLMTVPEVADWVAHAVQLPQYAAVFRSNAISGYEFRALLENGGAMLRDELGIASRLHRRQLMRAISMQLYAVGSAPAKPAPPRWIEPREDGGTVVWEAPESNGAPVHSYRLERNDGIGAEWLSAYEGPALSLREAGLREHTTYQYRVQAWSILGHSEYSDPTTARCRATGAGAQSLGDVRNADGNDDGVLDRSELRELIAGELGEHALDADAAAERMGASTRHEVEEQLRTALRNVDRNVDGLLTADELETYRAQLGSALSVDEVVDWVAHAVQLPQYAHAFRDNAIVGHDFRGLLENGGELLRDELGVESRLHRRQITRAISMRLYGMGVPPAPPPRPSARATSSHQIVVTWRAAEPDALPHVHKFRVQRRDSRRGAWRSVYDGPAVSFVDVVEVVVGVSYEYRVQAWSLIGGSAWSPSATVAAWSVGELVSMALSALSALGLVWHVPAVQHAARRFGLRVWAAYKDIPLPSSPRPRRAPLRGYLRHLGPRIVHAVPLPIAATLSTISHPLGRLVPSALSEWWRASAPLSPDLATPVSCRAPSGATTGPAAPPPPPRAAAPAVQPRSHWSVLQEQLRSADMMRHLKAVSASLTPSSSVPADLRALGDGAAADQPPRPRDYGGGGSPLCATRSAKMLSQLSRRAPTPPPPARGRARTALPPPAVEPDADAHDEHTHTAHAWHLSDWAVHALAGALKSLDSMRRVAKDSSLAHLHDDDINDIDRCYLCHRTVGRVPWRIRHICRQCRRIFCADCGRTPHPLGSVICNDGCICRHHLHAHPALHFSASAPRPIRAASTR</sequence>
<dbReference type="InterPro" id="IPR003961">
    <property type="entry name" value="FN3_dom"/>
</dbReference>
<gene>
    <name evidence="11" type="ORF">KFE25_008743</name>
</gene>
<dbReference type="GO" id="GO:0006874">
    <property type="term" value="P:intracellular calcium ion homeostasis"/>
    <property type="evidence" value="ECO:0007669"/>
    <property type="project" value="TreeGrafter"/>
</dbReference>
<dbReference type="PROSITE" id="PS50178">
    <property type="entry name" value="ZF_FYVE"/>
    <property type="match status" value="1"/>
</dbReference>
<comment type="caution">
    <text evidence="11">The sequence shown here is derived from an EMBL/GenBank/DDBJ whole genome shotgun (WGS) entry which is preliminary data.</text>
</comment>
<dbReference type="GO" id="GO:0005509">
    <property type="term" value="F:calcium ion binding"/>
    <property type="evidence" value="ECO:0007669"/>
    <property type="project" value="InterPro"/>
</dbReference>
<dbReference type="GO" id="GO:0005246">
    <property type="term" value="F:calcium channel regulator activity"/>
    <property type="evidence" value="ECO:0007669"/>
    <property type="project" value="InterPro"/>
</dbReference>
<dbReference type="GO" id="GO:0005783">
    <property type="term" value="C:endoplasmic reticulum"/>
    <property type="evidence" value="ECO:0007669"/>
    <property type="project" value="TreeGrafter"/>
</dbReference>
<dbReference type="InterPro" id="IPR018247">
    <property type="entry name" value="EF_Hand_1_Ca_BS"/>
</dbReference>
<feature type="domain" description="SAM" evidence="7">
    <location>
        <begin position="191"/>
        <end position="259"/>
    </location>
</feature>
<dbReference type="PROSITE" id="PS50853">
    <property type="entry name" value="FN3"/>
    <property type="match status" value="3"/>
</dbReference>
<evidence type="ECO:0000259" key="7">
    <source>
        <dbReference type="PROSITE" id="PS50105"/>
    </source>
</evidence>
<protein>
    <recommendedName>
        <fullName evidence="13">Calmodulin</fullName>
    </recommendedName>
</protein>
<dbReference type="PROSITE" id="PS00018">
    <property type="entry name" value="EF_HAND_1"/>
    <property type="match status" value="2"/>
</dbReference>
<dbReference type="EMBL" id="JAGTXO010000001">
    <property type="protein sequence ID" value="KAG8470322.1"/>
    <property type="molecule type" value="Genomic_DNA"/>
</dbReference>
<dbReference type="PROSITE" id="PS50222">
    <property type="entry name" value="EF_HAND_2"/>
    <property type="match status" value="2"/>
</dbReference>
<dbReference type="InterPro" id="IPR013783">
    <property type="entry name" value="Ig-like_fold"/>
</dbReference>
<feature type="compositionally biased region" description="Low complexity" evidence="6">
    <location>
        <begin position="729"/>
        <end position="738"/>
    </location>
</feature>
<dbReference type="InterPro" id="IPR013083">
    <property type="entry name" value="Znf_RING/FYVE/PHD"/>
</dbReference>
<dbReference type="PANTHER" id="PTHR15136">
    <property type="entry name" value="STROMAL INTERACTION MOLECULE HOMOLOG"/>
    <property type="match status" value="1"/>
</dbReference>
<feature type="domain" description="FYVE-type" evidence="8">
    <location>
        <begin position="906"/>
        <end position="942"/>
    </location>
</feature>
<reference evidence="11" key="1">
    <citation type="submission" date="2021-05" db="EMBL/GenBank/DDBJ databases">
        <title>The genome of the haptophyte Pavlova lutheri (Diacronema luteri, Pavlovales) - a model for lipid biosynthesis in eukaryotic algae.</title>
        <authorList>
            <person name="Hulatt C.J."/>
            <person name="Posewitz M.C."/>
        </authorList>
    </citation>
    <scope>NUCLEOTIDE SEQUENCE</scope>
    <source>
        <strain evidence="11">NIVA-4/92</strain>
    </source>
</reference>
<feature type="region of interest" description="Disordered" evidence="6">
    <location>
        <begin position="795"/>
        <end position="864"/>
    </location>
</feature>
<dbReference type="PANTHER" id="PTHR15136:SF13">
    <property type="entry name" value="SAM DOMAIN-CONTAINING PROTEIN"/>
    <property type="match status" value="1"/>
</dbReference>
<dbReference type="Gene3D" id="3.30.40.10">
    <property type="entry name" value="Zinc/RING finger domain, C3HC4 (zinc finger)"/>
    <property type="match status" value="1"/>
</dbReference>
<dbReference type="SUPFAM" id="SSF47473">
    <property type="entry name" value="EF-hand"/>
    <property type="match status" value="2"/>
</dbReference>
<feature type="domain" description="Fibronectin type-III" evidence="10">
    <location>
        <begin position="523"/>
        <end position="616"/>
    </location>
</feature>
<name>A0A8J5XX51_DIALT</name>
<dbReference type="SUPFAM" id="SSF47769">
    <property type="entry name" value="SAM/Pointed domain"/>
    <property type="match status" value="2"/>
</dbReference>
<evidence type="ECO:0000256" key="2">
    <source>
        <dbReference type="ARBA" id="ARBA00022771"/>
    </source>
</evidence>
<dbReference type="InterPro" id="IPR013761">
    <property type="entry name" value="SAM/pointed_sf"/>
</dbReference>
<evidence type="ECO:0000256" key="3">
    <source>
        <dbReference type="ARBA" id="ARBA00022833"/>
    </source>
</evidence>
<dbReference type="GO" id="GO:0008270">
    <property type="term" value="F:zinc ion binding"/>
    <property type="evidence" value="ECO:0007669"/>
    <property type="project" value="UniProtKB-KW"/>
</dbReference>
<dbReference type="GO" id="GO:0002115">
    <property type="term" value="P:store-operated calcium entry"/>
    <property type="evidence" value="ECO:0007669"/>
    <property type="project" value="TreeGrafter"/>
</dbReference>
<evidence type="ECO:0000256" key="6">
    <source>
        <dbReference type="SAM" id="MobiDB-lite"/>
    </source>
</evidence>
<dbReference type="CDD" id="cd00063">
    <property type="entry name" value="FN3"/>
    <property type="match status" value="3"/>
</dbReference>
<feature type="region of interest" description="Disordered" evidence="6">
    <location>
        <begin position="725"/>
        <end position="756"/>
    </location>
</feature>
<feature type="domain" description="Fibronectin type-III" evidence="10">
    <location>
        <begin position="266"/>
        <end position="357"/>
    </location>
</feature>
<evidence type="ECO:0000259" key="10">
    <source>
        <dbReference type="PROSITE" id="PS50853"/>
    </source>
</evidence>
<dbReference type="AlphaFoldDB" id="A0A8J5XX51"/>
<dbReference type="InterPro" id="IPR011992">
    <property type="entry name" value="EF-hand-dom_pair"/>
</dbReference>
<feature type="domain" description="Fibronectin type-III" evidence="10">
    <location>
        <begin position="20"/>
        <end position="113"/>
    </location>
</feature>
<evidence type="ECO:0008006" key="13">
    <source>
        <dbReference type="Google" id="ProtNLM"/>
    </source>
</evidence>
<dbReference type="FunFam" id="1.10.150.50:FF:000074">
    <property type="entry name" value="Stromal interaction molecule"/>
    <property type="match status" value="2"/>
</dbReference>
<dbReference type="SUPFAM" id="SSF49265">
    <property type="entry name" value="Fibronectin type III"/>
    <property type="match status" value="2"/>
</dbReference>
<feature type="domain" description="EF-hand" evidence="9">
    <location>
        <begin position="412"/>
        <end position="447"/>
    </location>
</feature>
<dbReference type="InterPro" id="IPR001660">
    <property type="entry name" value="SAM"/>
</dbReference>
<feature type="domain" description="SAM" evidence="7">
    <location>
        <begin position="448"/>
        <end position="510"/>
    </location>
</feature>
<evidence type="ECO:0000256" key="1">
    <source>
        <dbReference type="ARBA" id="ARBA00022723"/>
    </source>
</evidence>
<dbReference type="Proteomes" id="UP000751190">
    <property type="component" value="Unassembled WGS sequence"/>
</dbReference>
<evidence type="ECO:0000256" key="5">
    <source>
        <dbReference type="PROSITE-ProRule" id="PRU00091"/>
    </source>
</evidence>
<dbReference type="CDD" id="cd00065">
    <property type="entry name" value="FYVE_like_SF"/>
    <property type="match status" value="1"/>
</dbReference>
<dbReference type="InterPro" id="IPR037608">
    <property type="entry name" value="STIM1/2"/>
</dbReference>
<keyword evidence="2 5" id="KW-0863">Zinc-finger</keyword>
<evidence type="ECO:0000313" key="11">
    <source>
        <dbReference type="EMBL" id="KAG8470322.1"/>
    </source>
</evidence>
<dbReference type="SMART" id="SM00454">
    <property type="entry name" value="SAM"/>
    <property type="match status" value="2"/>
</dbReference>
<evidence type="ECO:0000313" key="12">
    <source>
        <dbReference type="Proteomes" id="UP000751190"/>
    </source>
</evidence>
<dbReference type="Gene3D" id="1.10.150.50">
    <property type="entry name" value="Transcription Factor, Ets-1"/>
    <property type="match status" value="2"/>
</dbReference>
<dbReference type="InterPro" id="IPR002048">
    <property type="entry name" value="EF_hand_dom"/>
</dbReference>
<dbReference type="SUPFAM" id="SSF57903">
    <property type="entry name" value="FYVE/PHD zinc finger"/>
    <property type="match status" value="1"/>
</dbReference>
<dbReference type="SMART" id="SM00054">
    <property type="entry name" value="EFh"/>
    <property type="match status" value="3"/>
</dbReference>
<dbReference type="GO" id="GO:0005886">
    <property type="term" value="C:plasma membrane"/>
    <property type="evidence" value="ECO:0007669"/>
    <property type="project" value="TreeGrafter"/>
</dbReference>
<keyword evidence="4" id="KW-0106">Calcium</keyword>
<keyword evidence="1" id="KW-0479">Metal-binding</keyword>
<dbReference type="InterPro" id="IPR017455">
    <property type="entry name" value="Znf_FYVE-rel"/>
</dbReference>
<evidence type="ECO:0000259" key="9">
    <source>
        <dbReference type="PROSITE" id="PS50222"/>
    </source>
</evidence>
<dbReference type="OrthoDB" id="9986177at2759"/>
<proteinExistence type="predicted"/>
<dbReference type="Gene3D" id="1.10.238.10">
    <property type="entry name" value="EF-hand"/>
    <property type="match status" value="2"/>
</dbReference>
<evidence type="ECO:0000256" key="4">
    <source>
        <dbReference type="ARBA" id="ARBA00022837"/>
    </source>
</evidence>
<dbReference type="Pfam" id="PF07647">
    <property type="entry name" value="SAM_2"/>
    <property type="match status" value="2"/>
</dbReference>
<dbReference type="PROSITE" id="PS50105">
    <property type="entry name" value="SAM_DOMAIN"/>
    <property type="match status" value="2"/>
</dbReference>
<evidence type="ECO:0000259" key="8">
    <source>
        <dbReference type="PROSITE" id="PS50178"/>
    </source>
</evidence>
<accession>A0A8J5XX51</accession>
<dbReference type="InterPro" id="IPR036116">
    <property type="entry name" value="FN3_sf"/>
</dbReference>
<organism evidence="11 12">
    <name type="scientific">Diacronema lutheri</name>
    <name type="common">Unicellular marine alga</name>
    <name type="synonym">Monochrysis lutheri</name>
    <dbReference type="NCBI Taxonomy" id="2081491"/>
    <lineage>
        <taxon>Eukaryota</taxon>
        <taxon>Haptista</taxon>
        <taxon>Haptophyta</taxon>
        <taxon>Pavlovophyceae</taxon>
        <taxon>Pavlovales</taxon>
        <taxon>Pavlovaceae</taxon>
        <taxon>Diacronema</taxon>
    </lineage>
</organism>
<dbReference type="InterPro" id="IPR011011">
    <property type="entry name" value="Znf_FYVE_PHD"/>
</dbReference>
<keyword evidence="12" id="KW-1185">Reference proteome</keyword>
<dbReference type="Pfam" id="PF00041">
    <property type="entry name" value="fn3"/>
    <property type="match status" value="1"/>
</dbReference>
<keyword evidence="3" id="KW-0862">Zinc</keyword>
<feature type="domain" description="EF-hand" evidence="9">
    <location>
        <begin position="155"/>
        <end position="190"/>
    </location>
</feature>
<dbReference type="Gene3D" id="2.60.40.10">
    <property type="entry name" value="Immunoglobulins"/>
    <property type="match status" value="3"/>
</dbReference>
<dbReference type="SMART" id="SM00060">
    <property type="entry name" value="FN3"/>
    <property type="match status" value="3"/>
</dbReference>